<dbReference type="Proteomes" id="UP001580928">
    <property type="component" value="Unassembled WGS sequence"/>
</dbReference>
<gene>
    <name evidence="2" type="ORF">WKR92_02440</name>
</gene>
<keyword evidence="2" id="KW-0808">Transferase</keyword>
<dbReference type="InterPro" id="IPR050834">
    <property type="entry name" value="Glycosyltransf_2"/>
</dbReference>
<dbReference type="PANTHER" id="PTHR43685">
    <property type="entry name" value="GLYCOSYLTRANSFERASE"/>
    <property type="match status" value="1"/>
</dbReference>
<keyword evidence="2" id="KW-0328">Glycosyltransferase</keyword>
<accession>A0ABV5CAW3</accession>
<reference evidence="2 3" key="1">
    <citation type="submission" date="2024-04" db="EMBL/GenBank/DDBJ databases">
        <title>Albibacterium profundi sp. nov., isolated from sediment of the Challenger Deep of Mariana Trench.</title>
        <authorList>
            <person name="Wang Y."/>
        </authorList>
    </citation>
    <scope>NUCLEOTIDE SEQUENCE [LARGE SCALE GENOMIC DNA]</scope>
    <source>
        <strain evidence="2 3">RHL897</strain>
    </source>
</reference>
<dbReference type="RefSeq" id="WP_375556247.1">
    <property type="nucleotide sequence ID" value="NZ_JBBVGT010000002.1"/>
</dbReference>
<dbReference type="Pfam" id="PF00535">
    <property type="entry name" value="Glycos_transf_2"/>
    <property type="match status" value="1"/>
</dbReference>
<keyword evidence="3" id="KW-1185">Reference proteome</keyword>
<evidence type="ECO:0000313" key="3">
    <source>
        <dbReference type="Proteomes" id="UP001580928"/>
    </source>
</evidence>
<evidence type="ECO:0000313" key="2">
    <source>
        <dbReference type="EMBL" id="MFB5944684.1"/>
    </source>
</evidence>
<dbReference type="InterPro" id="IPR001173">
    <property type="entry name" value="Glyco_trans_2-like"/>
</dbReference>
<sequence length="341" mass="39306">MKNLPLVSVIIPTYNRADKVGDAINSALNQSYKNLEVLVVDDGSTDDTEKTILNFPTVRYIRQKHAGQAAARNNGLHHASGEIIANLDSDDLWDSNFIEDCVLKLETDQLDFVFANWMQQTKIGHDWDFLQNDPFLKPYFPRLKNNWIQLESDDLRDLYLQACPSPSSAVVMRRTSIHKGWDEAIHIGDDWALYIDMIISKKCRAAFTLKKLWRKRIDDINIYDGRSRAEVLDLLYNADISRIIGRHKHHLSKKELMKLNKIHSYSLVELSKHKILREHDIKKAFHLFRKACSISILFSFQAAPQIFFNGIKRQVGSPKLNQVNHVRDQQSTVTREVVAGN</sequence>
<protein>
    <submittedName>
        <fullName evidence="2">Glycosyltransferase family 2 protein</fullName>
        <ecNumber evidence="2">2.4.-.-</ecNumber>
    </submittedName>
</protein>
<dbReference type="EC" id="2.4.-.-" evidence="2"/>
<dbReference type="CDD" id="cd00761">
    <property type="entry name" value="Glyco_tranf_GTA_type"/>
    <property type="match status" value="1"/>
</dbReference>
<dbReference type="InterPro" id="IPR029044">
    <property type="entry name" value="Nucleotide-diphossugar_trans"/>
</dbReference>
<dbReference type="PANTHER" id="PTHR43685:SF2">
    <property type="entry name" value="GLYCOSYLTRANSFERASE 2-LIKE DOMAIN-CONTAINING PROTEIN"/>
    <property type="match status" value="1"/>
</dbReference>
<dbReference type="EMBL" id="JBBVGT010000002">
    <property type="protein sequence ID" value="MFB5944684.1"/>
    <property type="molecule type" value="Genomic_DNA"/>
</dbReference>
<comment type="caution">
    <text evidence="2">The sequence shown here is derived from an EMBL/GenBank/DDBJ whole genome shotgun (WGS) entry which is preliminary data.</text>
</comment>
<feature type="domain" description="Glycosyltransferase 2-like" evidence="1">
    <location>
        <begin position="8"/>
        <end position="146"/>
    </location>
</feature>
<evidence type="ECO:0000259" key="1">
    <source>
        <dbReference type="Pfam" id="PF00535"/>
    </source>
</evidence>
<dbReference type="SUPFAM" id="SSF53448">
    <property type="entry name" value="Nucleotide-diphospho-sugar transferases"/>
    <property type="match status" value="1"/>
</dbReference>
<dbReference type="Gene3D" id="3.90.550.10">
    <property type="entry name" value="Spore Coat Polysaccharide Biosynthesis Protein SpsA, Chain A"/>
    <property type="match status" value="1"/>
</dbReference>
<name>A0ABV5CAW3_9SPHI</name>
<organism evidence="2 3">
    <name type="scientific">Albibacterium profundi</name>
    <dbReference type="NCBI Taxonomy" id="3134906"/>
    <lineage>
        <taxon>Bacteria</taxon>
        <taxon>Pseudomonadati</taxon>
        <taxon>Bacteroidota</taxon>
        <taxon>Sphingobacteriia</taxon>
        <taxon>Sphingobacteriales</taxon>
        <taxon>Sphingobacteriaceae</taxon>
        <taxon>Albibacterium</taxon>
    </lineage>
</organism>
<proteinExistence type="predicted"/>
<dbReference type="GO" id="GO:0016757">
    <property type="term" value="F:glycosyltransferase activity"/>
    <property type="evidence" value="ECO:0007669"/>
    <property type="project" value="UniProtKB-KW"/>
</dbReference>